<proteinExistence type="predicted"/>
<evidence type="ECO:0000256" key="1">
    <source>
        <dbReference type="SAM" id="MobiDB-lite"/>
    </source>
</evidence>
<dbReference type="EMBL" id="BRPK01000011">
    <property type="protein sequence ID" value="GLB42399.1"/>
    <property type="molecule type" value="Genomic_DNA"/>
</dbReference>
<keyword evidence="3" id="KW-1185">Reference proteome</keyword>
<protein>
    <submittedName>
        <fullName evidence="2">Uncharacterized protein</fullName>
    </submittedName>
</protein>
<organism evidence="2 3">
    <name type="scientific">Lyophyllum shimeji</name>
    <name type="common">Hon-shimeji</name>
    <name type="synonym">Tricholoma shimeji</name>
    <dbReference type="NCBI Taxonomy" id="47721"/>
    <lineage>
        <taxon>Eukaryota</taxon>
        <taxon>Fungi</taxon>
        <taxon>Dikarya</taxon>
        <taxon>Basidiomycota</taxon>
        <taxon>Agaricomycotina</taxon>
        <taxon>Agaricomycetes</taxon>
        <taxon>Agaricomycetidae</taxon>
        <taxon>Agaricales</taxon>
        <taxon>Tricholomatineae</taxon>
        <taxon>Lyophyllaceae</taxon>
        <taxon>Lyophyllum</taxon>
    </lineage>
</organism>
<evidence type="ECO:0000313" key="2">
    <source>
        <dbReference type="EMBL" id="GLB42399.1"/>
    </source>
</evidence>
<accession>A0A9P3UP64</accession>
<name>A0A9P3UP64_LYOSH</name>
<comment type="caution">
    <text evidence="2">The sequence shown here is derived from an EMBL/GenBank/DDBJ whole genome shotgun (WGS) entry which is preliminary data.</text>
</comment>
<sequence length="54" mass="6347">MPSLNFGIISKDTVRIYQKWLESIAQEDIDNPDFEHFEKTTPRRGESTLTYIQS</sequence>
<reference evidence="2" key="1">
    <citation type="submission" date="2022-07" db="EMBL/GenBank/DDBJ databases">
        <title>The genome of Lyophyllum shimeji provides insight into the initial evolution of ectomycorrhizal fungal genome.</title>
        <authorList>
            <person name="Kobayashi Y."/>
            <person name="Shibata T."/>
            <person name="Hirakawa H."/>
            <person name="Shigenobu S."/>
            <person name="Nishiyama T."/>
            <person name="Yamada A."/>
            <person name="Hasebe M."/>
            <person name="Kawaguchi M."/>
        </authorList>
    </citation>
    <scope>NUCLEOTIDE SEQUENCE</scope>
    <source>
        <strain evidence="2">AT787</strain>
    </source>
</reference>
<dbReference type="Proteomes" id="UP001063166">
    <property type="component" value="Unassembled WGS sequence"/>
</dbReference>
<gene>
    <name evidence="2" type="ORF">LshimejAT787_1104140</name>
</gene>
<feature type="region of interest" description="Disordered" evidence="1">
    <location>
        <begin position="32"/>
        <end position="54"/>
    </location>
</feature>
<dbReference type="AlphaFoldDB" id="A0A9P3UP64"/>
<feature type="compositionally biased region" description="Basic and acidic residues" evidence="1">
    <location>
        <begin position="33"/>
        <end position="46"/>
    </location>
</feature>
<evidence type="ECO:0000313" key="3">
    <source>
        <dbReference type="Proteomes" id="UP001063166"/>
    </source>
</evidence>